<reference evidence="5" key="1">
    <citation type="submission" date="2017-09" db="EMBL/GenBank/DDBJ databases">
        <title>Depth-based differentiation of microbial function through sediment-hosted aquifers and enrichment of novel symbionts in the deep terrestrial subsurface.</title>
        <authorList>
            <person name="Probst A.J."/>
            <person name="Ladd B."/>
            <person name="Jarett J.K."/>
            <person name="Geller-Mcgrath D.E."/>
            <person name="Sieber C.M.K."/>
            <person name="Emerson J.B."/>
            <person name="Anantharaman K."/>
            <person name="Thomas B.C."/>
            <person name="Malmstrom R."/>
            <person name="Stieglmeier M."/>
            <person name="Klingl A."/>
            <person name="Woyke T."/>
            <person name="Ryan C.M."/>
            <person name="Banfield J.F."/>
        </authorList>
    </citation>
    <scope>NUCLEOTIDE SEQUENCE [LARGE SCALE GENOMIC DNA]</scope>
</reference>
<evidence type="ECO:0000313" key="5">
    <source>
        <dbReference type="Proteomes" id="UP000229966"/>
    </source>
</evidence>
<keyword evidence="1 4" id="KW-0378">Hydrolase</keyword>
<dbReference type="PANTHER" id="PTHR11203">
    <property type="entry name" value="CLEAVAGE AND POLYADENYLATION SPECIFICITY FACTOR FAMILY MEMBER"/>
    <property type="match status" value="1"/>
</dbReference>
<name>A0A2M7CIG7_9BACT</name>
<dbReference type="SMART" id="SM01027">
    <property type="entry name" value="Beta-Casp"/>
    <property type="match status" value="1"/>
</dbReference>
<dbReference type="Pfam" id="PF07521">
    <property type="entry name" value="RMMBL"/>
    <property type="match status" value="1"/>
</dbReference>
<dbReference type="EMBL" id="PEUM01000050">
    <property type="protein sequence ID" value="PIV25409.1"/>
    <property type="molecule type" value="Genomic_DNA"/>
</dbReference>
<accession>A0A2M7CIG7</accession>
<evidence type="ECO:0000313" key="4">
    <source>
        <dbReference type="EMBL" id="PIV25409.1"/>
    </source>
</evidence>
<evidence type="ECO:0000256" key="1">
    <source>
        <dbReference type="ARBA" id="ARBA00022801"/>
    </source>
</evidence>
<gene>
    <name evidence="4" type="ORF">COS38_01760</name>
</gene>
<organism evidence="4 5">
    <name type="scientific">Candidatus Berkelbacteria bacterium CG03_land_8_20_14_0_80_40_36</name>
    <dbReference type="NCBI Taxonomy" id="1974509"/>
    <lineage>
        <taxon>Bacteria</taxon>
        <taxon>Candidatus Berkelbacteria</taxon>
    </lineage>
</organism>
<dbReference type="Pfam" id="PF00753">
    <property type="entry name" value="Lactamase_B"/>
    <property type="match status" value="1"/>
</dbReference>
<dbReference type="SUPFAM" id="SSF56281">
    <property type="entry name" value="Metallo-hydrolase/oxidoreductase"/>
    <property type="match status" value="1"/>
</dbReference>
<dbReference type="InterPro" id="IPR050698">
    <property type="entry name" value="MBL"/>
</dbReference>
<evidence type="ECO:0000259" key="3">
    <source>
        <dbReference type="SMART" id="SM01027"/>
    </source>
</evidence>
<feature type="domain" description="Metallo-beta-lactamase" evidence="2">
    <location>
        <begin position="13"/>
        <end position="215"/>
    </location>
</feature>
<sequence length="448" mass="49993">MKIQFFGATREVTGSSYLVTNSKNHTVLVDCGLFQRSVIFEKKNFGLFDFNPQELDAVVVTHSHIDHIGRLPKLIKDGYNGKIYLTPPTFDLAGLMLEDSLGLMEDEFHHFKTPILFTEHDVIRMLGQCSTVDYKKSFSPAPGFTVTFFNAGHILGSAFILIEADGKSVIFSGDLGNTPVPLLKRISDPPRADYVVSESTYGSVLHETKPVRNQGLKEAINFVAQGRGTLIIPSFALERTQEVLYELNTLFEKKLVPQMPVYLDSPLANKVTKVFKKYISKYFNQRALETLMWDEDFFSFPGFSVSETAEESKLINQVLGPKVVIAGSGMMTGGRVLHHAKRYLNNPESMLLFVGYQVNSSLGRKILNGAKKVIIHNEFVNIRARVKALGAWSDHADSAQILKFILTAKPSAVFLTHGELKQMKGLGNSLEQQGIKVAIPKIRESFEL</sequence>
<dbReference type="InterPro" id="IPR001279">
    <property type="entry name" value="Metallo-B-lactamas"/>
</dbReference>
<protein>
    <submittedName>
        <fullName evidence="4">MBL fold metallo-hydrolase</fullName>
    </submittedName>
</protein>
<evidence type="ECO:0000259" key="2">
    <source>
        <dbReference type="SMART" id="SM00849"/>
    </source>
</evidence>
<dbReference type="Gene3D" id="3.60.15.10">
    <property type="entry name" value="Ribonuclease Z/Hydroxyacylglutathione hydrolase-like"/>
    <property type="match status" value="1"/>
</dbReference>
<dbReference type="CDD" id="cd16295">
    <property type="entry name" value="TTHA0252-CPSF-like_MBL-fold"/>
    <property type="match status" value="1"/>
</dbReference>
<dbReference type="InterPro" id="IPR011108">
    <property type="entry name" value="RMMBL"/>
</dbReference>
<dbReference type="AlphaFoldDB" id="A0A2M7CIG7"/>
<comment type="caution">
    <text evidence="4">The sequence shown here is derived from an EMBL/GenBank/DDBJ whole genome shotgun (WGS) entry which is preliminary data.</text>
</comment>
<dbReference type="InterPro" id="IPR036866">
    <property type="entry name" value="RibonucZ/Hydroxyglut_hydro"/>
</dbReference>
<dbReference type="GO" id="GO:0016787">
    <property type="term" value="F:hydrolase activity"/>
    <property type="evidence" value="ECO:0007669"/>
    <property type="project" value="UniProtKB-KW"/>
</dbReference>
<dbReference type="PANTHER" id="PTHR11203:SF37">
    <property type="entry name" value="INTEGRATOR COMPLEX SUBUNIT 11"/>
    <property type="match status" value="1"/>
</dbReference>
<dbReference type="SMART" id="SM00849">
    <property type="entry name" value="Lactamase_B"/>
    <property type="match status" value="1"/>
</dbReference>
<dbReference type="InterPro" id="IPR022712">
    <property type="entry name" value="Beta_Casp"/>
</dbReference>
<dbReference type="Gene3D" id="3.40.50.10890">
    <property type="match status" value="1"/>
</dbReference>
<proteinExistence type="predicted"/>
<dbReference type="GO" id="GO:0004521">
    <property type="term" value="F:RNA endonuclease activity"/>
    <property type="evidence" value="ECO:0007669"/>
    <property type="project" value="TreeGrafter"/>
</dbReference>
<feature type="domain" description="Beta-Casp" evidence="3">
    <location>
        <begin position="240"/>
        <end position="366"/>
    </location>
</feature>
<dbReference type="Proteomes" id="UP000229966">
    <property type="component" value="Unassembled WGS sequence"/>
</dbReference>
<dbReference type="Pfam" id="PF10996">
    <property type="entry name" value="Beta-Casp"/>
    <property type="match status" value="1"/>
</dbReference>